<accession>A0AAT9GRK0</accession>
<dbReference type="GO" id="GO:0016787">
    <property type="term" value="F:hydrolase activity"/>
    <property type="evidence" value="ECO:0007669"/>
    <property type="project" value="InterPro"/>
</dbReference>
<dbReference type="AlphaFoldDB" id="A0AAT9GRK0"/>
<dbReference type="InterPro" id="IPR032466">
    <property type="entry name" value="Metal_Hydrolase"/>
</dbReference>
<dbReference type="InterPro" id="IPR050287">
    <property type="entry name" value="MTA/SAH_deaminase"/>
</dbReference>
<gene>
    <name evidence="2" type="ORF">SJAV_13880</name>
</gene>
<dbReference type="SUPFAM" id="SSF51556">
    <property type="entry name" value="Metallo-dependent hydrolases"/>
    <property type="match status" value="1"/>
</dbReference>
<dbReference type="Gene3D" id="3.20.20.140">
    <property type="entry name" value="Metal-dependent hydrolases"/>
    <property type="match status" value="1"/>
</dbReference>
<dbReference type="KEGG" id="sjv:SJAV_13880"/>
<dbReference type="PANTHER" id="PTHR43794">
    <property type="entry name" value="AMINOHYDROLASE SSNA-RELATED"/>
    <property type="match status" value="1"/>
</dbReference>
<protein>
    <submittedName>
        <fullName evidence="2">Amidohydrolase family protein</fullName>
    </submittedName>
</protein>
<dbReference type="RefSeq" id="WP_369609032.1">
    <property type="nucleotide sequence ID" value="NZ_AP031322.1"/>
</dbReference>
<dbReference type="InterPro" id="IPR006680">
    <property type="entry name" value="Amidohydro-rel"/>
</dbReference>
<sequence>MSNLRINLGGILLGEELELKENVNVELSENNEILHVGNGYDSSAIDMRQFIMLPPLINAHTHIADFTFPEIGIDKSIKELVGDPNSEKYKYLKIYSNKIIDGIKNFVIKSLKFGIVGLIDFREEGIIGIVKAKNALKEFVNIRYYALGRLDSFDEKELDKLSKIADGYGLPDLKYHNEKELTKIYQYFSVKIRAVHVAETKKQYIRDNIENLISIYSPNLVIHGTHFTEDEFNSLKEKEIPIVFCPRSNLWFGVGVPNIALAYDSGVSVLFGSDNGSWISPNLWKDLELALLITRIQRPGSNYAKNILLSVTVNSYKLLNIDLSIKEGNRTYPILIKGEEIFQAHEKYVAIIKRASDNGIYSLGAIQNIS</sequence>
<evidence type="ECO:0000313" key="2">
    <source>
        <dbReference type="EMBL" id="BFH73444.1"/>
    </source>
</evidence>
<organism evidence="2">
    <name type="scientific">Sulfurisphaera javensis</name>
    <dbReference type="NCBI Taxonomy" id="2049879"/>
    <lineage>
        <taxon>Archaea</taxon>
        <taxon>Thermoproteota</taxon>
        <taxon>Thermoprotei</taxon>
        <taxon>Sulfolobales</taxon>
        <taxon>Sulfolobaceae</taxon>
        <taxon>Sulfurisphaera</taxon>
    </lineage>
</organism>
<name>A0AAT9GRK0_9CREN</name>
<evidence type="ECO:0000259" key="1">
    <source>
        <dbReference type="Pfam" id="PF01979"/>
    </source>
</evidence>
<dbReference type="EMBL" id="AP031322">
    <property type="protein sequence ID" value="BFH73444.1"/>
    <property type="molecule type" value="Genomic_DNA"/>
</dbReference>
<reference evidence="2" key="1">
    <citation type="submission" date="2024-03" db="EMBL/GenBank/DDBJ databases">
        <title>Complete genome sequence of Sulfurisphaera javensis strain KD-1.</title>
        <authorList>
            <person name="Sakai H."/>
            <person name="Nur N."/>
            <person name="Suwanto A."/>
            <person name="Kurosawa N."/>
        </authorList>
    </citation>
    <scope>NUCLEOTIDE SEQUENCE</scope>
    <source>
        <strain evidence="2">KD-1</strain>
    </source>
</reference>
<feature type="domain" description="Amidohydrolase-related" evidence="1">
    <location>
        <begin position="51"/>
        <end position="322"/>
    </location>
</feature>
<dbReference type="PANTHER" id="PTHR43794:SF5">
    <property type="entry name" value="CHLOROHYDROLASE FAMILY PROTEIN"/>
    <property type="match status" value="1"/>
</dbReference>
<dbReference type="GeneID" id="92354339"/>
<proteinExistence type="predicted"/>
<dbReference type="Pfam" id="PF01979">
    <property type="entry name" value="Amidohydro_1"/>
    <property type="match status" value="1"/>
</dbReference>